<dbReference type="InterPro" id="IPR050553">
    <property type="entry name" value="Thioredoxin_ResA/DsbE_sf"/>
</dbReference>
<feature type="domain" description="Thioredoxin" evidence="6">
    <location>
        <begin position="32"/>
        <end position="192"/>
    </location>
</feature>
<dbReference type="PANTHER" id="PTHR42852">
    <property type="entry name" value="THIOL:DISULFIDE INTERCHANGE PROTEIN DSBE"/>
    <property type="match status" value="1"/>
</dbReference>
<dbReference type="PROSITE" id="PS00194">
    <property type="entry name" value="THIOREDOXIN_1"/>
    <property type="match status" value="1"/>
</dbReference>
<dbReference type="InterPro" id="IPR013766">
    <property type="entry name" value="Thioredoxin_domain"/>
</dbReference>
<dbReference type="GO" id="GO:0017004">
    <property type="term" value="P:cytochrome complex assembly"/>
    <property type="evidence" value="ECO:0007669"/>
    <property type="project" value="UniProtKB-KW"/>
</dbReference>
<dbReference type="InterPro" id="IPR012336">
    <property type="entry name" value="Thioredoxin-like_fold"/>
</dbReference>
<evidence type="ECO:0000256" key="3">
    <source>
        <dbReference type="ARBA" id="ARBA00023157"/>
    </source>
</evidence>
<gene>
    <name evidence="7" type="primary">tlpA_2</name>
    <name evidence="7" type="ORF">NCTC11388_02153</name>
</gene>
<organism evidence="7 8">
    <name type="scientific">Sphingobacterium spiritivorum</name>
    <name type="common">Flavobacterium spiritivorum</name>
    <dbReference type="NCBI Taxonomy" id="258"/>
    <lineage>
        <taxon>Bacteria</taxon>
        <taxon>Pseudomonadati</taxon>
        <taxon>Bacteroidota</taxon>
        <taxon>Sphingobacteriia</taxon>
        <taxon>Sphingobacteriales</taxon>
        <taxon>Sphingobacteriaceae</taxon>
        <taxon>Sphingobacterium</taxon>
    </lineage>
</organism>
<dbReference type="RefSeq" id="WP_115170091.1">
    <property type="nucleotide sequence ID" value="NZ_UGYW01000002.1"/>
</dbReference>
<dbReference type="GO" id="GO:0030313">
    <property type="term" value="C:cell envelope"/>
    <property type="evidence" value="ECO:0007669"/>
    <property type="project" value="UniProtKB-SubCell"/>
</dbReference>
<name>A0A380C4R9_SPHSI</name>
<keyword evidence="3" id="KW-1015">Disulfide bond</keyword>
<evidence type="ECO:0000313" key="8">
    <source>
        <dbReference type="Proteomes" id="UP000254893"/>
    </source>
</evidence>
<comment type="subcellular location">
    <subcellularLocation>
        <location evidence="1">Cell envelope</location>
    </subcellularLocation>
</comment>
<evidence type="ECO:0000256" key="2">
    <source>
        <dbReference type="ARBA" id="ARBA00022748"/>
    </source>
</evidence>
<dbReference type="PANTHER" id="PTHR42852:SF6">
    <property type="entry name" value="THIOL:DISULFIDE INTERCHANGE PROTEIN DSBE"/>
    <property type="match status" value="1"/>
</dbReference>
<evidence type="ECO:0000259" key="6">
    <source>
        <dbReference type="PROSITE" id="PS51352"/>
    </source>
</evidence>
<proteinExistence type="predicted"/>
<dbReference type="CDD" id="cd02966">
    <property type="entry name" value="TlpA_like_family"/>
    <property type="match status" value="1"/>
</dbReference>
<protein>
    <submittedName>
        <fullName evidence="7">Cytochrome c biogenesis protein tlpA</fullName>
    </submittedName>
</protein>
<dbReference type="Proteomes" id="UP000254893">
    <property type="component" value="Unassembled WGS sequence"/>
</dbReference>
<dbReference type="Pfam" id="PF13905">
    <property type="entry name" value="Thioredoxin_8"/>
    <property type="match status" value="1"/>
</dbReference>
<evidence type="ECO:0000256" key="1">
    <source>
        <dbReference type="ARBA" id="ARBA00004196"/>
    </source>
</evidence>
<dbReference type="AlphaFoldDB" id="A0A380C4R9"/>
<keyword evidence="2" id="KW-0201">Cytochrome c-type biogenesis</keyword>
<evidence type="ECO:0000256" key="5">
    <source>
        <dbReference type="SAM" id="Phobius"/>
    </source>
</evidence>
<dbReference type="SUPFAM" id="SSF52833">
    <property type="entry name" value="Thioredoxin-like"/>
    <property type="match status" value="1"/>
</dbReference>
<accession>A0A380C4R9</accession>
<keyword evidence="4" id="KW-0676">Redox-active center</keyword>
<sequence length="192" mass="21536">MNKKTFHIILGIMASLVLITGISLYALGNQVNELKTENTPLTEPGYTDSKTEIQAIGKTDAVFKNAKGEKIVLKDIRNKVIFINMWATWCPPCKKEMPSLNNLYNKLKSNPNIVFIMMDVDGKLKQSTSYIKEKGFSLPNYIVEGNLPEEFSTNSIPTTIIIDKSGKMVTKHIGGVDFDHPDMLPFIQNLLK</sequence>
<feature type="transmembrane region" description="Helical" evidence="5">
    <location>
        <begin position="6"/>
        <end position="27"/>
    </location>
</feature>
<dbReference type="EMBL" id="UGYW01000002">
    <property type="protein sequence ID" value="SUJ11723.1"/>
    <property type="molecule type" value="Genomic_DNA"/>
</dbReference>
<keyword evidence="5" id="KW-1133">Transmembrane helix</keyword>
<evidence type="ECO:0000313" key="7">
    <source>
        <dbReference type="EMBL" id="SUJ11723.1"/>
    </source>
</evidence>
<reference evidence="7 8" key="1">
    <citation type="submission" date="2018-06" db="EMBL/GenBank/DDBJ databases">
        <authorList>
            <consortium name="Pathogen Informatics"/>
            <person name="Doyle S."/>
        </authorList>
    </citation>
    <scope>NUCLEOTIDE SEQUENCE [LARGE SCALE GENOMIC DNA]</scope>
    <source>
        <strain evidence="7 8">NCTC11388</strain>
    </source>
</reference>
<dbReference type="InterPro" id="IPR017937">
    <property type="entry name" value="Thioredoxin_CS"/>
</dbReference>
<dbReference type="PROSITE" id="PS51352">
    <property type="entry name" value="THIOREDOXIN_2"/>
    <property type="match status" value="1"/>
</dbReference>
<keyword evidence="5" id="KW-0812">Transmembrane</keyword>
<dbReference type="Gene3D" id="3.40.30.10">
    <property type="entry name" value="Glutaredoxin"/>
    <property type="match status" value="1"/>
</dbReference>
<evidence type="ECO:0000256" key="4">
    <source>
        <dbReference type="ARBA" id="ARBA00023284"/>
    </source>
</evidence>
<dbReference type="InterPro" id="IPR036249">
    <property type="entry name" value="Thioredoxin-like_sf"/>
</dbReference>
<keyword evidence="5" id="KW-0472">Membrane</keyword>